<dbReference type="Gene3D" id="3.30.70.60">
    <property type="match status" value="1"/>
</dbReference>
<accession>A0ABM1BFQ1</accession>
<dbReference type="InterPro" id="IPR035980">
    <property type="entry name" value="Ribosomal_bS6_sf"/>
</dbReference>
<dbReference type="NCBIfam" id="TIGR00166">
    <property type="entry name" value="S6"/>
    <property type="match status" value="1"/>
</dbReference>
<dbReference type="GO" id="GO:0005840">
    <property type="term" value="C:ribosome"/>
    <property type="evidence" value="ECO:0007669"/>
    <property type="project" value="UniProtKB-KW"/>
</dbReference>
<dbReference type="InterPro" id="IPR000529">
    <property type="entry name" value="Ribosomal_bS6"/>
</dbReference>
<dbReference type="GeneID" id="106465400"/>
<keyword evidence="4" id="KW-1185">Reference proteome</keyword>
<keyword evidence="5" id="KW-0687">Ribonucleoprotein</keyword>
<evidence type="ECO:0000313" key="4">
    <source>
        <dbReference type="Proteomes" id="UP000694941"/>
    </source>
</evidence>
<evidence type="ECO:0000256" key="1">
    <source>
        <dbReference type="ARBA" id="ARBA00009512"/>
    </source>
</evidence>
<evidence type="ECO:0000313" key="5">
    <source>
        <dbReference type="RefSeq" id="XP_013781081.1"/>
    </source>
</evidence>
<dbReference type="Pfam" id="PF01250">
    <property type="entry name" value="Ribosomal_S6"/>
    <property type="match status" value="1"/>
</dbReference>
<reference evidence="5" key="1">
    <citation type="submission" date="2025-08" db="UniProtKB">
        <authorList>
            <consortium name="RefSeq"/>
        </authorList>
    </citation>
    <scope>IDENTIFICATION</scope>
    <source>
        <tissue evidence="5">Muscle</tissue>
    </source>
</reference>
<dbReference type="InterPro" id="IPR014717">
    <property type="entry name" value="Transl_elong_EF1B/ribsomal_bS6"/>
</dbReference>
<name>A0ABM1BFQ1_LIMPO</name>
<protein>
    <recommendedName>
        <fullName evidence="2">Small ribosomal subunit protein bS6m</fullName>
    </recommendedName>
    <alternativeName>
        <fullName evidence="3">28S ribosomal protein S6, mitochondrial</fullName>
    </alternativeName>
</protein>
<keyword evidence="5" id="KW-0689">Ribosomal protein</keyword>
<evidence type="ECO:0000256" key="3">
    <source>
        <dbReference type="ARBA" id="ARBA00035365"/>
    </source>
</evidence>
<proteinExistence type="inferred from homology"/>
<dbReference type="SUPFAM" id="SSF54995">
    <property type="entry name" value="Ribosomal protein S6"/>
    <property type="match status" value="1"/>
</dbReference>
<organism evidence="4 5">
    <name type="scientific">Limulus polyphemus</name>
    <name type="common">Atlantic horseshoe crab</name>
    <dbReference type="NCBI Taxonomy" id="6850"/>
    <lineage>
        <taxon>Eukaryota</taxon>
        <taxon>Metazoa</taxon>
        <taxon>Ecdysozoa</taxon>
        <taxon>Arthropoda</taxon>
        <taxon>Chelicerata</taxon>
        <taxon>Merostomata</taxon>
        <taxon>Xiphosura</taxon>
        <taxon>Limulidae</taxon>
        <taxon>Limulus</taxon>
    </lineage>
</organism>
<dbReference type="RefSeq" id="XP_013781081.1">
    <property type="nucleotide sequence ID" value="XM_013925627.2"/>
</dbReference>
<dbReference type="PANTHER" id="PTHR21011">
    <property type="entry name" value="MITOCHONDRIAL 28S RIBOSOMAL PROTEIN S6"/>
    <property type="match status" value="1"/>
</dbReference>
<evidence type="ECO:0000256" key="2">
    <source>
        <dbReference type="ARBA" id="ARBA00035170"/>
    </source>
</evidence>
<dbReference type="CDD" id="cd15465">
    <property type="entry name" value="bS6_mito"/>
    <property type="match status" value="1"/>
</dbReference>
<dbReference type="PANTHER" id="PTHR21011:SF1">
    <property type="entry name" value="SMALL RIBOSOMAL SUBUNIT PROTEIN BS6M"/>
    <property type="match status" value="1"/>
</dbReference>
<dbReference type="Proteomes" id="UP000694941">
    <property type="component" value="Unplaced"/>
</dbReference>
<gene>
    <name evidence="5" type="primary">LOC106465400</name>
</gene>
<comment type="similarity">
    <text evidence="1">Belongs to the bacterial ribosomal protein bS6 family.</text>
</comment>
<sequence length="144" mass="16853">MPSYELAVILRKMSRPELVTTLKRTGQAIFEKGGIIRKIENLGTRELPYRMRVHNHSHTEGSYFLFKFDAPTNTLTNLHDSFLRDIDILRPSISKVEPVNFPEECTLEEELQPPAYRKSVEVLLKQDRKKIFKKGYKNLSNEYI</sequence>